<evidence type="ECO:0000313" key="6">
    <source>
        <dbReference type="EMBL" id="TDD21721.1"/>
    </source>
</evidence>
<organism evidence="6 7">
    <name type="scientific">Nonomuraea diastatica</name>
    <dbReference type="NCBI Taxonomy" id="1848329"/>
    <lineage>
        <taxon>Bacteria</taxon>
        <taxon>Bacillati</taxon>
        <taxon>Actinomycetota</taxon>
        <taxon>Actinomycetes</taxon>
        <taxon>Streptosporangiales</taxon>
        <taxon>Streptosporangiaceae</taxon>
        <taxon>Nonomuraea</taxon>
    </lineage>
</organism>
<gene>
    <name evidence="6" type="ORF">E1294_13965</name>
</gene>
<comment type="similarity">
    <text evidence="4">Belongs to the cyclic nucleotide phosphodiesterase class-III family.</text>
</comment>
<dbReference type="InterPro" id="IPR050884">
    <property type="entry name" value="CNP_phosphodiesterase-III"/>
</dbReference>
<dbReference type="SUPFAM" id="SSF56300">
    <property type="entry name" value="Metallo-dependent phosphatases"/>
    <property type="match status" value="1"/>
</dbReference>
<keyword evidence="2" id="KW-0378">Hydrolase</keyword>
<evidence type="ECO:0000259" key="5">
    <source>
        <dbReference type="Pfam" id="PF00149"/>
    </source>
</evidence>
<evidence type="ECO:0000256" key="2">
    <source>
        <dbReference type="ARBA" id="ARBA00022801"/>
    </source>
</evidence>
<dbReference type="GO" id="GO:0016787">
    <property type="term" value="F:hydrolase activity"/>
    <property type="evidence" value="ECO:0007669"/>
    <property type="project" value="UniProtKB-KW"/>
</dbReference>
<dbReference type="RefSeq" id="WP_132508541.1">
    <property type="nucleotide sequence ID" value="NZ_SMKP01000032.1"/>
</dbReference>
<accession>A0A4R4WVK9</accession>
<comment type="caution">
    <text evidence="6">The sequence shown here is derived from an EMBL/GenBank/DDBJ whole genome shotgun (WGS) entry which is preliminary data.</text>
</comment>
<dbReference type="AlphaFoldDB" id="A0A4R4WVK9"/>
<evidence type="ECO:0000256" key="4">
    <source>
        <dbReference type="ARBA" id="ARBA00025742"/>
    </source>
</evidence>
<dbReference type="PANTHER" id="PTHR42988">
    <property type="entry name" value="PHOSPHOHYDROLASE"/>
    <property type="match status" value="1"/>
</dbReference>
<dbReference type="PANTHER" id="PTHR42988:SF2">
    <property type="entry name" value="CYCLIC NUCLEOTIDE PHOSPHODIESTERASE CBUA0032-RELATED"/>
    <property type="match status" value="1"/>
</dbReference>
<dbReference type="InterPro" id="IPR029052">
    <property type="entry name" value="Metallo-depent_PP-like"/>
</dbReference>
<keyword evidence="3" id="KW-0408">Iron</keyword>
<name>A0A4R4WVK9_9ACTN</name>
<dbReference type="OrthoDB" id="5241795at2"/>
<protein>
    <submittedName>
        <fullName evidence="6">Phosphodiesterase</fullName>
    </submittedName>
</protein>
<proteinExistence type="inferred from homology"/>
<evidence type="ECO:0000256" key="1">
    <source>
        <dbReference type="ARBA" id="ARBA00022723"/>
    </source>
</evidence>
<dbReference type="InterPro" id="IPR004843">
    <property type="entry name" value="Calcineurin-like_PHP"/>
</dbReference>
<reference evidence="6 7" key="1">
    <citation type="submission" date="2019-03" db="EMBL/GenBank/DDBJ databases">
        <title>Draft genome sequences of novel Actinobacteria.</title>
        <authorList>
            <person name="Sahin N."/>
            <person name="Ay H."/>
            <person name="Saygin H."/>
        </authorList>
    </citation>
    <scope>NUCLEOTIDE SEQUENCE [LARGE SCALE GENOMIC DNA]</scope>
    <source>
        <strain evidence="6 7">KC712</strain>
    </source>
</reference>
<sequence length="249" mass="26875">MIVIAHVSDIHIGATPAAVARADRVMRYLDALPYDLDAVLVTGDIADHGLAEEYEQAGKLLTSRHPVLTGPGNHDVREEFRRVLLGEAEPRPGPVNQVLRTDRAIYAMCDSSIPGENAGRLEDETITWLEGVLDGADRPVFVAFHHPPVTLQSPPLDEIMLHRPGRLEEVLAGRADVPAVLVGHAHMPAATTFAGRPLLVAPGVVSTVRLPWEGGTTFGNCIDDGLPPALAFHVLDGEGRMTTHYRLVP</sequence>
<keyword evidence="7" id="KW-1185">Reference proteome</keyword>
<dbReference type="GO" id="GO:0046872">
    <property type="term" value="F:metal ion binding"/>
    <property type="evidence" value="ECO:0007669"/>
    <property type="project" value="UniProtKB-KW"/>
</dbReference>
<dbReference type="Pfam" id="PF00149">
    <property type="entry name" value="Metallophos"/>
    <property type="match status" value="1"/>
</dbReference>
<dbReference type="EMBL" id="SMKP01000032">
    <property type="protein sequence ID" value="TDD21721.1"/>
    <property type="molecule type" value="Genomic_DNA"/>
</dbReference>
<feature type="domain" description="Calcineurin-like phosphoesterase" evidence="5">
    <location>
        <begin position="3"/>
        <end position="188"/>
    </location>
</feature>
<dbReference type="Gene3D" id="3.60.21.10">
    <property type="match status" value="1"/>
</dbReference>
<evidence type="ECO:0000256" key="3">
    <source>
        <dbReference type="ARBA" id="ARBA00023004"/>
    </source>
</evidence>
<keyword evidence="1" id="KW-0479">Metal-binding</keyword>
<dbReference type="Proteomes" id="UP000294543">
    <property type="component" value="Unassembled WGS sequence"/>
</dbReference>
<evidence type="ECO:0000313" key="7">
    <source>
        <dbReference type="Proteomes" id="UP000294543"/>
    </source>
</evidence>